<sequence>MIDERTGRPTDGDAGDARNTVDAGSGGYPRFPHLHGELICFTAEDDLWIAPLPDPG</sequence>
<evidence type="ECO:0000256" key="1">
    <source>
        <dbReference type="SAM" id="MobiDB-lite"/>
    </source>
</evidence>
<dbReference type="Gene3D" id="2.120.10.60">
    <property type="entry name" value="Tricorn protease N-terminal domain"/>
    <property type="match status" value="1"/>
</dbReference>
<protein>
    <submittedName>
        <fullName evidence="2">Uncharacterized protein</fullName>
    </submittedName>
</protein>
<organism evidence="2 3">
    <name type="scientific">Streptomyces alkaliphilus</name>
    <dbReference type="NCBI Taxonomy" id="1472722"/>
    <lineage>
        <taxon>Bacteria</taxon>
        <taxon>Bacillati</taxon>
        <taxon>Actinomycetota</taxon>
        <taxon>Actinomycetes</taxon>
        <taxon>Kitasatosporales</taxon>
        <taxon>Streptomycetaceae</taxon>
        <taxon>Streptomyces</taxon>
    </lineage>
</organism>
<proteinExistence type="predicted"/>
<keyword evidence="3" id="KW-1185">Reference proteome</keyword>
<dbReference type="EMBL" id="VKHT01000432">
    <property type="protein sequence ID" value="MBB0245239.1"/>
    <property type="molecule type" value="Genomic_DNA"/>
</dbReference>
<comment type="caution">
    <text evidence="2">The sequence shown here is derived from an EMBL/GenBank/DDBJ whole genome shotgun (WGS) entry which is preliminary data.</text>
</comment>
<gene>
    <name evidence="2" type="ORF">FNQ90_14275</name>
</gene>
<dbReference type="Proteomes" id="UP000538929">
    <property type="component" value="Unassembled WGS sequence"/>
</dbReference>
<feature type="compositionally biased region" description="Basic and acidic residues" evidence="1">
    <location>
        <begin position="1"/>
        <end position="11"/>
    </location>
</feature>
<evidence type="ECO:0000313" key="3">
    <source>
        <dbReference type="Proteomes" id="UP000538929"/>
    </source>
</evidence>
<dbReference type="AlphaFoldDB" id="A0A7W3TE83"/>
<reference evidence="3" key="1">
    <citation type="submission" date="2019-10" db="EMBL/GenBank/DDBJ databases">
        <title>Streptomyces sp. nov., a novel actinobacterium isolated from alkaline environment.</title>
        <authorList>
            <person name="Golinska P."/>
        </authorList>
    </citation>
    <scope>NUCLEOTIDE SEQUENCE [LARGE SCALE GENOMIC DNA]</scope>
    <source>
        <strain evidence="3">DSM 42118</strain>
    </source>
</reference>
<name>A0A7W3TE83_9ACTN</name>
<evidence type="ECO:0000313" key="2">
    <source>
        <dbReference type="EMBL" id="MBB0245239.1"/>
    </source>
</evidence>
<accession>A0A7W3TE83</accession>
<feature type="non-terminal residue" evidence="2">
    <location>
        <position position="56"/>
    </location>
</feature>
<feature type="region of interest" description="Disordered" evidence="1">
    <location>
        <begin position="1"/>
        <end position="28"/>
    </location>
</feature>